<name>A0A218YTA0_9HELO</name>
<proteinExistence type="predicted"/>
<dbReference type="PANTHER" id="PTHR42085">
    <property type="entry name" value="F-BOX DOMAIN-CONTAINING PROTEIN"/>
    <property type="match status" value="1"/>
</dbReference>
<dbReference type="OrthoDB" id="2951834at2759"/>
<gene>
    <name evidence="1" type="ORF">B2J93_8875</name>
</gene>
<accession>A0A218YTA0</accession>
<evidence type="ECO:0000313" key="2">
    <source>
        <dbReference type="Proteomes" id="UP000242519"/>
    </source>
</evidence>
<dbReference type="PANTHER" id="PTHR42085:SF2">
    <property type="entry name" value="F-BOX DOMAIN-CONTAINING PROTEIN"/>
    <property type="match status" value="1"/>
</dbReference>
<organism evidence="1 2">
    <name type="scientific">Diplocarpon coronariae</name>
    <dbReference type="NCBI Taxonomy" id="2795749"/>
    <lineage>
        <taxon>Eukaryota</taxon>
        <taxon>Fungi</taxon>
        <taxon>Dikarya</taxon>
        <taxon>Ascomycota</taxon>
        <taxon>Pezizomycotina</taxon>
        <taxon>Leotiomycetes</taxon>
        <taxon>Helotiales</taxon>
        <taxon>Drepanopezizaceae</taxon>
        <taxon>Diplocarpon</taxon>
    </lineage>
</organism>
<dbReference type="Proteomes" id="UP000242519">
    <property type="component" value="Unassembled WGS sequence"/>
</dbReference>
<keyword evidence="2" id="KW-1185">Reference proteome</keyword>
<dbReference type="EMBL" id="MZNU01000425">
    <property type="protein sequence ID" value="OWO97764.1"/>
    <property type="molecule type" value="Genomic_DNA"/>
</dbReference>
<evidence type="ECO:0000313" key="1">
    <source>
        <dbReference type="EMBL" id="OWO97764.1"/>
    </source>
</evidence>
<dbReference type="InParanoid" id="A0A218YTA0"/>
<comment type="caution">
    <text evidence="1">The sequence shown here is derived from an EMBL/GenBank/DDBJ whole genome shotgun (WGS) entry which is preliminary data.</text>
</comment>
<dbReference type="AlphaFoldDB" id="A0A218YTA0"/>
<protein>
    <submittedName>
        <fullName evidence="1">Uncharacterized protein</fullName>
    </submittedName>
</protein>
<dbReference type="InterPro" id="IPR038883">
    <property type="entry name" value="AN11006-like"/>
</dbReference>
<sequence>MGTTARDLLREALDHNDAQSRLAPCAVVIGTKGRLNLMDLPTELRVKIYEDLLILPHELHIPSEVRASNVPIRSNDFAYPANAILQTCKLVNQEATPIFYGKNTFKICLVAVLKGTAFLYSPVCPDNNMALSISSWVSTKVLYLELDAIQKEMEAIMATS</sequence>
<reference evidence="1 2" key="1">
    <citation type="submission" date="2017-04" db="EMBL/GenBank/DDBJ databases">
        <title>Draft genome sequence of Marssonina coronaria NL1: causal agent of apple blotch.</title>
        <authorList>
            <person name="Cheng Q."/>
        </authorList>
    </citation>
    <scope>NUCLEOTIDE SEQUENCE [LARGE SCALE GENOMIC DNA]</scope>
    <source>
        <strain evidence="1 2">NL1</strain>
    </source>
</reference>